<dbReference type="RefSeq" id="WP_140594223.1">
    <property type="nucleotide sequence ID" value="NZ_VFWZ01000004.1"/>
</dbReference>
<protein>
    <submittedName>
        <fullName evidence="1">Uncharacterized protein</fullName>
    </submittedName>
</protein>
<organism evidence="1 2">
    <name type="scientific">Aquimarina algicola</name>
    <dbReference type="NCBI Taxonomy" id="2589995"/>
    <lineage>
        <taxon>Bacteria</taxon>
        <taxon>Pseudomonadati</taxon>
        <taxon>Bacteroidota</taxon>
        <taxon>Flavobacteriia</taxon>
        <taxon>Flavobacteriales</taxon>
        <taxon>Flavobacteriaceae</taxon>
        <taxon>Aquimarina</taxon>
    </lineage>
</organism>
<dbReference type="Proteomes" id="UP000315540">
    <property type="component" value="Unassembled WGS sequence"/>
</dbReference>
<name>A0A504JBF8_9FLAO</name>
<proteinExistence type="predicted"/>
<evidence type="ECO:0000313" key="1">
    <source>
        <dbReference type="EMBL" id="TPN85198.1"/>
    </source>
</evidence>
<reference evidence="1 2" key="1">
    <citation type="submission" date="2019-06" db="EMBL/GenBank/DDBJ databases">
        <authorList>
            <person name="Meng X."/>
        </authorList>
    </citation>
    <scope>NUCLEOTIDE SEQUENCE [LARGE SCALE GENOMIC DNA]</scope>
    <source>
        <strain evidence="1 2">M625</strain>
    </source>
</reference>
<comment type="caution">
    <text evidence="1">The sequence shown here is derived from an EMBL/GenBank/DDBJ whole genome shotgun (WGS) entry which is preliminary data.</text>
</comment>
<dbReference type="InterPro" id="IPR046560">
    <property type="entry name" value="DUF6714"/>
</dbReference>
<sequence length="206" mass="24713">MERDKLISKIKSDFKGIKLRNGIGLWEAQGLDDRLTIEECKKLRNRDEKEDWSNISVVDLYKCNSSLSFFDTQGMLFHLPILLLFALDYFEEEEDRLAEQDFNLFHNAPDIEFHLLSNLKYLNDTSKNAKRMRAYHQERFSLLNKNQIECIIKFLEYRLFEIESYYQEYYVEQLGADASTIKYDTNYIEIQEGIEYWNSRLEHNTL</sequence>
<accession>A0A504JBF8</accession>
<gene>
    <name evidence="1" type="ORF">FHK87_14310</name>
</gene>
<dbReference type="OrthoDB" id="197790at2"/>
<dbReference type="Pfam" id="PF20461">
    <property type="entry name" value="DUF6714"/>
    <property type="match status" value="1"/>
</dbReference>
<keyword evidence="2" id="KW-1185">Reference proteome</keyword>
<dbReference type="EMBL" id="VFWZ01000004">
    <property type="protein sequence ID" value="TPN85198.1"/>
    <property type="molecule type" value="Genomic_DNA"/>
</dbReference>
<dbReference type="AlphaFoldDB" id="A0A504JBF8"/>
<evidence type="ECO:0000313" key="2">
    <source>
        <dbReference type="Proteomes" id="UP000315540"/>
    </source>
</evidence>